<keyword evidence="2" id="KW-1185">Reference proteome</keyword>
<dbReference type="Pfam" id="PF07920">
    <property type="entry name" value="DUF1684"/>
    <property type="match status" value="1"/>
</dbReference>
<reference evidence="1 2" key="1">
    <citation type="submission" date="2020-04" db="EMBL/GenBank/DDBJ databases">
        <title>Ferrimonas sp. S7 isolated from sea water.</title>
        <authorList>
            <person name="Bae S.S."/>
            <person name="Baek K."/>
        </authorList>
    </citation>
    <scope>NUCLEOTIDE SEQUENCE [LARGE SCALE GENOMIC DNA]</scope>
    <source>
        <strain evidence="1 2">S7</strain>
    </source>
</reference>
<name>A0A6H1UHI5_9GAMM</name>
<evidence type="ECO:0000313" key="1">
    <source>
        <dbReference type="EMBL" id="QIZ78575.1"/>
    </source>
</evidence>
<dbReference type="InterPro" id="IPR012467">
    <property type="entry name" value="DUF1684"/>
</dbReference>
<dbReference type="EMBL" id="CP051180">
    <property type="protein sequence ID" value="QIZ78575.1"/>
    <property type="molecule type" value="Genomic_DNA"/>
</dbReference>
<proteinExistence type="predicted"/>
<gene>
    <name evidence="1" type="ORF">HER31_17715</name>
</gene>
<dbReference type="PANTHER" id="PTHR41913:SF1">
    <property type="entry name" value="DUF1684 DOMAIN-CONTAINING PROTEIN"/>
    <property type="match status" value="1"/>
</dbReference>
<dbReference type="KEGG" id="fes:HER31_17715"/>
<dbReference type="PANTHER" id="PTHR41913">
    <property type="entry name" value="DUF1684 DOMAIN-CONTAINING PROTEIN"/>
    <property type="match status" value="1"/>
</dbReference>
<accession>A0A6H1UHI5</accession>
<evidence type="ECO:0000313" key="2">
    <source>
        <dbReference type="Proteomes" id="UP000501602"/>
    </source>
</evidence>
<dbReference type="AlphaFoldDB" id="A0A6H1UHI5"/>
<dbReference type="Proteomes" id="UP000501602">
    <property type="component" value="Chromosome"/>
</dbReference>
<sequence>MMRVAGIVASVLLLGGCLGGLSESQQQDKQQWLDWRADNDQHARDPHKSFLNIRDAKYLAVGESTWLQSQQSPEEIRWRDKMVGLDFGLTHSGDHAEIVWNHSSHTLNPGGELALSERLSVTVGELYQGGMRAFIRDNQHPKVASFDGYDFFPYNPDAKVDANFTAATPEAVMFQTVQGLKNRFYRIGQVSFKWQGTQVSMPAYHSEAEPPYQSLMLFFKDQTNGEQTYGGGRELYVEVPQGLDKPFALDFNYSGNFYCARSTFWNCPILRDPTLTVAITAGETYEKHQ</sequence>
<dbReference type="RefSeq" id="WP_168662668.1">
    <property type="nucleotide sequence ID" value="NZ_CP051180.1"/>
</dbReference>
<protein>
    <submittedName>
        <fullName evidence="1">DUF1684 domain-containing protein</fullName>
    </submittedName>
</protein>
<dbReference type="PROSITE" id="PS51257">
    <property type="entry name" value="PROKAR_LIPOPROTEIN"/>
    <property type="match status" value="1"/>
</dbReference>
<organism evidence="1 2">
    <name type="scientific">Ferrimonas lipolytica</name>
    <dbReference type="NCBI Taxonomy" id="2724191"/>
    <lineage>
        <taxon>Bacteria</taxon>
        <taxon>Pseudomonadati</taxon>
        <taxon>Pseudomonadota</taxon>
        <taxon>Gammaproteobacteria</taxon>
        <taxon>Alteromonadales</taxon>
        <taxon>Ferrimonadaceae</taxon>
        <taxon>Ferrimonas</taxon>
    </lineage>
</organism>